<proteinExistence type="inferred from homology"/>
<evidence type="ECO:0000256" key="3">
    <source>
        <dbReference type="ARBA" id="ARBA00010312"/>
    </source>
</evidence>
<dbReference type="Gene3D" id="3.40.228.10">
    <property type="entry name" value="Dimethylsulfoxide Reductase, domain 2"/>
    <property type="match status" value="2"/>
</dbReference>
<dbReference type="SUPFAM" id="SSF53706">
    <property type="entry name" value="Formate dehydrogenase/DMSO reductase, domains 1-3"/>
    <property type="match status" value="1"/>
</dbReference>
<evidence type="ECO:0000256" key="2">
    <source>
        <dbReference type="ARBA" id="ARBA00004196"/>
    </source>
</evidence>
<evidence type="ECO:0000259" key="7">
    <source>
        <dbReference type="Pfam" id="PF00384"/>
    </source>
</evidence>
<accession>A0A5J4KVR5</accession>
<dbReference type="Pfam" id="PF00384">
    <property type="entry name" value="Molybdopterin"/>
    <property type="match status" value="1"/>
</dbReference>
<keyword evidence="9" id="KW-1185">Reference proteome</keyword>
<dbReference type="GO" id="GO:0030151">
    <property type="term" value="F:molybdenum ion binding"/>
    <property type="evidence" value="ECO:0007669"/>
    <property type="project" value="TreeGrafter"/>
</dbReference>
<evidence type="ECO:0000313" key="8">
    <source>
        <dbReference type="EMBL" id="GER90627.1"/>
    </source>
</evidence>
<evidence type="ECO:0000313" key="9">
    <source>
        <dbReference type="Proteomes" id="UP000326912"/>
    </source>
</evidence>
<reference evidence="8 9" key="1">
    <citation type="submission" date="2019-10" db="EMBL/GenBank/DDBJ databases">
        <title>Dictyobacter vulcani sp. nov., within the class Ktedonobacteria, isolated from soil of volcanic Mt. Zao.</title>
        <authorList>
            <person name="Zheng Y."/>
            <person name="Wang C.M."/>
            <person name="Sakai Y."/>
            <person name="Abe K."/>
            <person name="Yokota A."/>
            <person name="Yabe S."/>
        </authorList>
    </citation>
    <scope>NUCLEOTIDE SEQUENCE [LARGE SCALE GENOMIC DNA]</scope>
    <source>
        <strain evidence="8 9">W12</strain>
    </source>
</reference>
<comment type="subcellular location">
    <subcellularLocation>
        <location evidence="2">Cell envelope</location>
    </subcellularLocation>
</comment>
<comment type="cofactor">
    <cofactor evidence="1">
        <name>[4Fe-4S] cluster</name>
        <dbReference type="ChEBI" id="CHEBI:49883"/>
    </cofactor>
</comment>
<gene>
    <name evidence="8" type="ORF">KDW_47890</name>
</gene>
<keyword evidence="5" id="KW-0560">Oxidoreductase</keyword>
<sequence>MGSSNYILQNDLYFKEYVQAYTNATYIVSDKYQDTEDLAGFFSGWQPEHGAYDTDNWQYKFTQKGESQIKTEEASTARGGSRKGSSGDVYHEQHVMPDAQEGQGLLPHAHPSQIQHDETMQDPHCVLQILKRHYARYTPAMVSDICGIPQDLFYKIADTLVKNSGRERTTNLSYSVGWTQHIIGVQMIRTGCILQLLLGNIGRPGGGVMALRGHANIQGSTDIPTLYNLLPGYLTMPSAIREEYDYQTYMEHNDQDSGWWVHYPEYFVSLMKAWYGDAATKENDWAFNFLPKVIEDHSDLPMFVSMKDGKMKGFFLLGQNPAAGGVNAGFHRAAMEKLDWLLVRDLFEIESATYWKRPGIDPTRIPTEVFFLPAASHVEKEGSFTNTQRLIQYRDQCIEPPDDARSENWFITELCLRLKEMYQESTKERDKPIQAVTWNYRREGPQQEPVVEDIVKEINGYRTADRHVVKDFTELKADGSTASGCWIFSGIMPEEGKNLSRRREPDNYVSLDWCFTWPANRHILYNRASADPEGKPWSERKKYIWWDPEHKNDDGSTGRWVGYDIPDFPVTKAPTTQANPTGSGVDAHSGASPFIMNVEGVGRLYAPSGLTDGPMPTHYEPIESPVRNLLYPVQYLIKRGNLMGIMVFLRIQPSALVAKPARLPVSNGISCLRMALR</sequence>
<keyword evidence="4" id="KW-0411">Iron-sulfur</keyword>
<dbReference type="Gene3D" id="3.40.50.740">
    <property type="match status" value="1"/>
</dbReference>
<dbReference type="GO" id="GO:0009061">
    <property type="term" value="P:anaerobic respiration"/>
    <property type="evidence" value="ECO:0007669"/>
    <property type="project" value="TreeGrafter"/>
</dbReference>
<dbReference type="PANTHER" id="PTHR43598:SF1">
    <property type="entry name" value="FORMATE DEHYDROGENASE-O MAJOR SUBUNIT"/>
    <property type="match status" value="1"/>
</dbReference>
<dbReference type="GO" id="GO:0051539">
    <property type="term" value="F:4 iron, 4 sulfur cluster binding"/>
    <property type="evidence" value="ECO:0007669"/>
    <property type="project" value="UniProtKB-KW"/>
</dbReference>
<protein>
    <recommendedName>
        <fullName evidence="7">Molybdopterin oxidoreductase domain-containing protein</fullName>
    </recommendedName>
</protein>
<organism evidence="8 9">
    <name type="scientific">Dictyobacter vulcani</name>
    <dbReference type="NCBI Taxonomy" id="2607529"/>
    <lineage>
        <taxon>Bacteria</taxon>
        <taxon>Bacillati</taxon>
        <taxon>Chloroflexota</taxon>
        <taxon>Ktedonobacteria</taxon>
        <taxon>Ktedonobacterales</taxon>
        <taxon>Dictyobacteraceae</taxon>
        <taxon>Dictyobacter</taxon>
    </lineage>
</organism>
<evidence type="ECO:0000256" key="4">
    <source>
        <dbReference type="ARBA" id="ARBA00022485"/>
    </source>
</evidence>
<keyword evidence="4" id="KW-0004">4Fe-4S</keyword>
<evidence type="ECO:0000256" key="1">
    <source>
        <dbReference type="ARBA" id="ARBA00001966"/>
    </source>
</evidence>
<dbReference type="AlphaFoldDB" id="A0A5J4KVR5"/>
<feature type="domain" description="Molybdopterin oxidoreductase" evidence="7">
    <location>
        <begin position="372"/>
        <end position="415"/>
    </location>
</feature>
<keyword evidence="4" id="KW-0479">Metal-binding</keyword>
<name>A0A5J4KVR5_9CHLR</name>
<dbReference type="EMBL" id="BKZW01000002">
    <property type="protein sequence ID" value="GER90627.1"/>
    <property type="molecule type" value="Genomic_DNA"/>
</dbReference>
<comment type="similarity">
    <text evidence="3">Belongs to the prokaryotic molybdopterin-containing oxidoreductase family.</text>
</comment>
<comment type="caution">
    <text evidence="8">The sequence shown here is derived from an EMBL/GenBank/DDBJ whole genome shotgun (WGS) entry which is preliminary data.</text>
</comment>
<evidence type="ECO:0000256" key="5">
    <source>
        <dbReference type="ARBA" id="ARBA00023002"/>
    </source>
</evidence>
<dbReference type="GO" id="GO:0030313">
    <property type="term" value="C:cell envelope"/>
    <property type="evidence" value="ECO:0007669"/>
    <property type="project" value="UniProtKB-SubCell"/>
</dbReference>
<dbReference type="Proteomes" id="UP000326912">
    <property type="component" value="Unassembled WGS sequence"/>
</dbReference>
<keyword evidence="4" id="KW-0408">Iron</keyword>
<feature type="region of interest" description="Disordered" evidence="6">
    <location>
        <begin position="65"/>
        <end position="89"/>
    </location>
</feature>
<evidence type="ECO:0000256" key="6">
    <source>
        <dbReference type="SAM" id="MobiDB-lite"/>
    </source>
</evidence>
<dbReference type="GO" id="GO:0009055">
    <property type="term" value="F:electron transfer activity"/>
    <property type="evidence" value="ECO:0007669"/>
    <property type="project" value="TreeGrafter"/>
</dbReference>
<dbReference type="InterPro" id="IPR006656">
    <property type="entry name" value="Mopterin_OxRdtase"/>
</dbReference>
<dbReference type="PANTHER" id="PTHR43598">
    <property type="entry name" value="TUNGSTEN-CONTAINING FORMYLMETHANOFURAN DEHYDROGENASE 2 SUBUNIT B"/>
    <property type="match status" value="1"/>
</dbReference>
<dbReference type="GO" id="GO:0016491">
    <property type="term" value="F:oxidoreductase activity"/>
    <property type="evidence" value="ECO:0007669"/>
    <property type="project" value="UniProtKB-KW"/>
</dbReference>